<dbReference type="STRING" id="1280948.HY36_02960"/>
<evidence type="ECO:0000256" key="4">
    <source>
        <dbReference type="ARBA" id="ARBA00022475"/>
    </source>
</evidence>
<keyword evidence="11" id="KW-0739">Sodium transport</keyword>
<feature type="transmembrane region" description="Helical" evidence="14">
    <location>
        <begin position="606"/>
        <end position="624"/>
    </location>
</feature>
<dbReference type="PANTHER" id="PTHR48086">
    <property type="entry name" value="SODIUM/PROLINE SYMPORTER-RELATED"/>
    <property type="match status" value="1"/>
</dbReference>
<comment type="subcellular location">
    <subcellularLocation>
        <location evidence="1">Cell membrane</location>
        <topology evidence="1">Multi-pass membrane protein</topology>
    </subcellularLocation>
</comment>
<proteinExistence type="inferred from homology"/>
<evidence type="ECO:0000256" key="13">
    <source>
        <dbReference type="RuleBase" id="RU362091"/>
    </source>
</evidence>
<dbReference type="GO" id="GO:0005298">
    <property type="term" value="F:proline:sodium symporter activity"/>
    <property type="evidence" value="ECO:0007669"/>
    <property type="project" value="TreeGrafter"/>
</dbReference>
<keyword evidence="3" id="KW-0813">Transport</keyword>
<protein>
    <recommendedName>
        <fullName evidence="17">Sodium:solute symporter</fullName>
    </recommendedName>
</protein>
<sequence>MALHAIDIAVIAAYIGLTLILGFWISSRAKAGMRSYFLGGNRLPWYALGLSNASGMFDVAGTMWLVSILFVYGLKSIWIPWLWPVFNQIFLMVFLSIWLRRSGAMTGAEWITFRFGDGTAARLSHLIIVLFALILVLAYMAYGFLGIGKLAAQFIPFDLATTLHLDVFLPRSLQVAGLSGDDLLQRNAMMSGLNEKAYGVCFIILTSLYVIKGGMYSVVFTEVLQFVVMTLASIGVAVIAMMHVSPDMLAAAIPEGWTSPFFGWELGLDWAELMPSANAKIATEGYSLFGIFFMLVLLKGVFTSLAGPAPNYDMQRILSARSPVDAAKMSALVSVVLNLPRYLFVTGLTVLALVYFSPYLREMGPDADFESVLPFALKEFIPAGLLGLTLAGLLAAFMSSFAAPLNAAPAYIVNDIYKKYFRPNAPEKTYLRMSYITSTIFVILGTVFGFFLTSIDMSIKWITAGLYGGYTAANVVKWYWWRMNGYGYFWGMLTGIIAALALGLPQIDINPLHAFPFFFAACLVAVIVGSLMTPATNMETLEEFYRKTRPWGLWKPVSDSLAAKGQSVPENSNMGRDLLNVAIGIIWQTALICTPIFLVIQDWTKLSISALIVIVTSLILKANWYDRLEDDATPPESPVTSLSEAQA</sequence>
<organism evidence="15 16">
    <name type="scientific">Hyphomonas atlantica</name>
    <dbReference type="NCBI Taxonomy" id="1280948"/>
    <lineage>
        <taxon>Bacteria</taxon>
        <taxon>Pseudomonadati</taxon>
        <taxon>Pseudomonadota</taxon>
        <taxon>Alphaproteobacteria</taxon>
        <taxon>Hyphomonadales</taxon>
        <taxon>Hyphomonadaceae</taxon>
        <taxon>Hyphomonas</taxon>
    </lineage>
</organism>
<dbReference type="PROSITE" id="PS50283">
    <property type="entry name" value="NA_SOLUT_SYMP_3"/>
    <property type="match status" value="1"/>
</dbReference>
<evidence type="ECO:0000256" key="2">
    <source>
        <dbReference type="ARBA" id="ARBA00006434"/>
    </source>
</evidence>
<comment type="catalytic activity">
    <reaction evidence="12">
        <text>L-proline(in) + Na(+)(in) = L-proline(out) + Na(+)(out)</text>
        <dbReference type="Rhea" id="RHEA:28967"/>
        <dbReference type="ChEBI" id="CHEBI:29101"/>
        <dbReference type="ChEBI" id="CHEBI:60039"/>
    </reaction>
</comment>
<dbReference type="InterPro" id="IPR050277">
    <property type="entry name" value="Sodium:Solute_Symporter"/>
</dbReference>
<reference evidence="15 16" key="1">
    <citation type="journal article" date="2014" name="Antonie Van Leeuwenhoek">
        <title>Hyphomonas beringensis sp. nov. and Hyphomonas chukchiensis sp. nov., isolated from surface seawater of the Bering Sea and Chukchi Sea.</title>
        <authorList>
            <person name="Li C."/>
            <person name="Lai Q."/>
            <person name="Li G."/>
            <person name="Dong C."/>
            <person name="Wang J."/>
            <person name="Liao Y."/>
            <person name="Shao Z."/>
        </authorList>
    </citation>
    <scope>NUCLEOTIDE SEQUENCE [LARGE SCALE GENOMIC DNA]</scope>
    <source>
        <strain evidence="15 16">22II1-22F38</strain>
    </source>
</reference>
<accession>A0A059EBV2</accession>
<evidence type="ECO:0000256" key="7">
    <source>
        <dbReference type="ARBA" id="ARBA00022989"/>
    </source>
</evidence>
<name>A0A059EBV2_9PROT</name>
<keyword evidence="16" id="KW-1185">Reference proteome</keyword>
<evidence type="ECO:0000313" key="15">
    <source>
        <dbReference type="EMBL" id="KCZ65364.1"/>
    </source>
</evidence>
<dbReference type="EMBL" id="AWFH01000001">
    <property type="protein sequence ID" value="KCZ65364.1"/>
    <property type="molecule type" value="Genomic_DNA"/>
</dbReference>
<dbReference type="Pfam" id="PF00474">
    <property type="entry name" value="SSF"/>
    <property type="match status" value="2"/>
</dbReference>
<dbReference type="GO" id="GO:0015193">
    <property type="term" value="F:L-proline transmembrane transporter activity"/>
    <property type="evidence" value="ECO:0007669"/>
    <property type="project" value="TreeGrafter"/>
</dbReference>
<evidence type="ECO:0000313" key="16">
    <source>
        <dbReference type="Proteomes" id="UP000024547"/>
    </source>
</evidence>
<dbReference type="Proteomes" id="UP000024547">
    <property type="component" value="Unassembled WGS sequence"/>
</dbReference>
<dbReference type="GO" id="GO:0015824">
    <property type="term" value="P:proline transport"/>
    <property type="evidence" value="ECO:0007669"/>
    <property type="project" value="TreeGrafter"/>
</dbReference>
<keyword evidence="5 14" id="KW-0812">Transmembrane</keyword>
<gene>
    <name evidence="15" type="ORF">HY36_02960</name>
</gene>
<feature type="transmembrane region" description="Helical" evidence="14">
    <location>
        <begin position="434"/>
        <end position="455"/>
    </location>
</feature>
<feature type="transmembrane region" description="Helical" evidence="14">
    <location>
        <begin position="197"/>
        <end position="219"/>
    </location>
</feature>
<dbReference type="InterPro" id="IPR001734">
    <property type="entry name" value="Na/solute_symporter"/>
</dbReference>
<dbReference type="GO" id="GO:0005886">
    <property type="term" value="C:plasma membrane"/>
    <property type="evidence" value="ECO:0007669"/>
    <property type="project" value="UniProtKB-SubCell"/>
</dbReference>
<evidence type="ECO:0008006" key="17">
    <source>
        <dbReference type="Google" id="ProtNLM"/>
    </source>
</evidence>
<feature type="transmembrane region" description="Helical" evidence="14">
    <location>
        <begin position="78"/>
        <end position="99"/>
    </location>
</feature>
<feature type="transmembrane region" description="Helical" evidence="14">
    <location>
        <begin position="380"/>
        <end position="413"/>
    </location>
</feature>
<dbReference type="PANTHER" id="PTHR48086:SF3">
    <property type="entry name" value="SODIUM_PROLINE SYMPORTER"/>
    <property type="match status" value="1"/>
</dbReference>
<comment type="similarity">
    <text evidence="2 13">Belongs to the sodium:solute symporter (SSF) (TC 2.A.21) family.</text>
</comment>
<evidence type="ECO:0000256" key="8">
    <source>
        <dbReference type="ARBA" id="ARBA00023053"/>
    </source>
</evidence>
<keyword evidence="10 14" id="KW-0472">Membrane</keyword>
<comment type="caution">
    <text evidence="15">The sequence shown here is derived from an EMBL/GenBank/DDBJ whole genome shotgun (WGS) entry which is preliminary data.</text>
</comment>
<evidence type="ECO:0000256" key="3">
    <source>
        <dbReference type="ARBA" id="ARBA00022448"/>
    </source>
</evidence>
<evidence type="ECO:0000256" key="12">
    <source>
        <dbReference type="ARBA" id="ARBA00033708"/>
    </source>
</evidence>
<keyword evidence="7 14" id="KW-1133">Transmembrane helix</keyword>
<dbReference type="eggNOG" id="COG0591">
    <property type="taxonomic scope" value="Bacteria"/>
</dbReference>
<evidence type="ECO:0000256" key="6">
    <source>
        <dbReference type="ARBA" id="ARBA00022847"/>
    </source>
</evidence>
<evidence type="ECO:0000256" key="10">
    <source>
        <dbReference type="ARBA" id="ARBA00023136"/>
    </source>
</evidence>
<dbReference type="InterPro" id="IPR038377">
    <property type="entry name" value="Na/Glc_symporter_sf"/>
</dbReference>
<feature type="transmembrane region" description="Helical" evidence="14">
    <location>
        <begin position="120"/>
        <end position="142"/>
    </location>
</feature>
<feature type="transmembrane region" description="Helical" evidence="14">
    <location>
        <begin position="342"/>
        <end position="360"/>
    </location>
</feature>
<feature type="transmembrane region" description="Helical" evidence="14">
    <location>
        <begin position="6"/>
        <end position="25"/>
    </location>
</feature>
<feature type="transmembrane region" description="Helical" evidence="14">
    <location>
        <begin position="461"/>
        <end position="480"/>
    </location>
</feature>
<keyword evidence="8" id="KW-0915">Sodium</keyword>
<dbReference type="PATRIC" id="fig|1280948.3.peg.586"/>
<evidence type="ECO:0000256" key="5">
    <source>
        <dbReference type="ARBA" id="ARBA00022692"/>
    </source>
</evidence>
<feature type="transmembrane region" description="Helical" evidence="14">
    <location>
        <begin position="286"/>
        <end position="306"/>
    </location>
</feature>
<evidence type="ECO:0000256" key="11">
    <source>
        <dbReference type="ARBA" id="ARBA00023201"/>
    </source>
</evidence>
<evidence type="ECO:0000256" key="1">
    <source>
        <dbReference type="ARBA" id="ARBA00004651"/>
    </source>
</evidence>
<dbReference type="AlphaFoldDB" id="A0A059EBV2"/>
<keyword evidence="9" id="KW-0406">Ion transport</keyword>
<keyword evidence="6" id="KW-0769">Symport</keyword>
<dbReference type="OrthoDB" id="9814523at2"/>
<dbReference type="CDD" id="cd11477">
    <property type="entry name" value="SLC5sbd_u1"/>
    <property type="match status" value="1"/>
</dbReference>
<feature type="transmembrane region" description="Helical" evidence="14">
    <location>
        <begin position="513"/>
        <end position="532"/>
    </location>
</feature>
<feature type="transmembrane region" description="Helical" evidence="14">
    <location>
        <begin position="578"/>
        <end position="600"/>
    </location>
</feature>
<dbReference type="Gene3D" id="1.20.1730.10">
    <property type="entry name" value="Sodium/glucose cotransporter"/>
    <property type="match status" value="1"/>
</dbReference>
<feature type="transmembrane region" description="Helical" evidence="14">
    <location>
        <begin position="45"/>
        <end position="72"/>
    </location>
</feature>
<feature type="transmembrane region" description="Helical" evidence="14">
    <location>
        <begin position="226"/>
        <end position="244"/>
    </location>
</feature>
<feature type="transmembrane region" description="Helical" evidence="14">
    <location>
        <begin position="487"/>
        <end position="507"/>
    </location>
</feature>
<evidence type="ECO:0000256" key="14">
    <source>
        <dbReference type="SAM" id="Phobius"/>
    </source>
</evidence>
<keyword evidence="4" id="KW-1003">Cell membrane</keyword>
<dbReference type="RefSeq" id="WP_035547900.1">
    <property type="nucleotide sequence ID" value="NZ_AWFH01000001.1"/>
</dbReference>
<evidence type="ECO:0000256" key="9">
    <source>
        <dbReference type="ARBA" id="ARBA00023065"/>
    </source>
</evidence>